<reference evidence="3 4" key="1">
    <citation type="submission" date="2016-02" db="EMBL/GenBank/DDBJ databases">
        <title>Genome analysis of coral dinoflagellate symbionts highlights evolutionary adaptations to a symbiotic lifestyle.</title>
        <authorList>
            <person name="Aranda M."/>
            <person name="Li Y."/>
            <person name="Liew Y.J."/>
            <person name="Baumgarten S."/>
            <person name="Simakov O."/>
            <person name="Wilson M."/>
            <person name="Piel J."/>
            <person name="Ashoor H."/>
            <person name="Bougouffa S."/>
            <person name="Bajic V.B."/>
            <person name="Ryu T."/>
            <person name="Ravasi T."/>
            <person name="Bayer T."/>
            <person name="Micklem G."/>
            <person name="Kim H."/>
            <person name="Bhak J."/>
            <person name="Lajeunesse T.C."/>
            <person name="Voolstra C.R."/>
        </authorList>
    </citation>
    <scope>NUCLEOTIDE SEQUENCE [LARGE SCALE GENOMIC DNA]</scope>
    <source>
        <strain evidence="3 4">CCMP2467</strain>
    </source>
</reference>
<dbReference type="SUPFAM" id="SSF55073">
    <property type="entry name" value="Nucleotide cyclase"/>
    <property type="match status" value="1"/>
</dbReference>
<gene>
    <name evidence="3" type="primary">cya1</name>
    <name evidence="3" type="ORF">AK812_SmicGene6258</name>
</gene>
<dbReference type="GO" id="GO:0035556">
    <property type="term" value="P:intracellular signal transduction"/>
    <property type="evidence" value="ECO:0007669"/>
    <property type="project" value="InterPro"/>
</dbReference>
<dbReference type="InterPro" id="IPR001054">
    <property type="entry name" value="A/G_cyclase"/>
</dbReference>
<comment type="caution">
    <text evidence="3">The sequence shown here is derived from an EMBL/GenBank/DDBJ whole genome shotgun (WGS) entry which is preliminary data.</text>
</comment>
<dbReference type="InterPro" id="IPR029787">
    <property type="entry name" value="Nucleotide_cyclase"/>
</dbReference>
<feature type="domain" description="Guanylate cyclase" evidence="2">
    <location>
        <begin position="556"/>
        <end position="614"/>
    </location>
</feature>
<dbReference type="CDD" id="cd07302">
    <property type="entry name" value="CHD"/>
    <property type="match status" value="1"/>
</dbReference>
<evidence type="ECO:0000259" key="2">
    <source>
        <dbReference type="PROSITE" id="PS50125"/>
    </source>
</evidence>
<keyword evidence="4" id="KW-1185">Reference proteome</keyword>
<evidence type="ECO:0000313" key="3">
    <source>
        <dbReference type="EMBL" id="OLQ10054.1"/>
    </source>
</evidence>
<dbReference type="Proteomes" id="UP000186817">
    <property type="component" value="Unassembled WGS sequence"/>
</dbReference>
<dbReference type="Pfam" id="PF00211">
    <property type="entry name" value="Guanylate_cyc"/>
    <property type="match status" value="1"/>
</dbReference>
<organism evidence="3 4">
    <name type="scientific">Symbiodinium microadriaticum</name>
    <name type="common">Dinoflagellate</name>
    <name type="synonym">Zooxanthella microadriatica</name>
    <dbReference type="NCBI Taxonomy" id="2951"/>
    <lineage>
        <taxon>Eukaryota</taxon>
        <taxon>Sar</taxon>
        <taxon>Alveolata</taxon>
        <taxon>Dinophyceae</taxon>
        <taxon>Suessiales</taxon>
        <taxon>Symbiodiniaceae</taxon>
        <taxon>Symbiodinium</taxon>
    </lineage>
</organism>
<dbReference type="Gene3D" id="3.30.70.1230">
    <property type="entry name" value="Nucleotide cyclase"/>
    <property type="match status" value="1"/>
</dbReference>
<evidence type="ECO:0000256" key="1">
    <source>
        <dbReference type="SAM" id="MobiDB-lite"/>
    </source>
</evidence>
<feature type="region of interest" description="Disordered" evidence="1">
    <location>
        <begin position="190"/>
        <end position="233"/>
    </location>
</feature>
<evidence type="ECO:0000313" key="4">
    <source>
        <dbReference type="Proteomes" id="UP000186817"/>
    </source>
</evidence>
<dbReference type="AlphaFoldDB" id="A0A1Q9ERK7"/>
<dbReference type="EMBL" id="LSRX01000085">
    <property type="protein sequence ID" value="OLQ10054.1"/>
    <property type="molecule type" value="Genomic_DNA"/>
</dbReference>
<dbReference type="OrthoDB" id="10571071at2759"/>
<protein>
    <submittedName>
        <fullName evidence="3">Adenylate cyclase 1</fullName>
    </submittedName>
</protein>
<accession>A0A1Q9ERK7</accession>
<dbReference type="PROSITE" id="PS50125">
    <property type="entry name" value="GUANYLATE_CYCLASE_2"/>
    <property type="match status" value="1"/>
</dbReference>
<name>A0A1Q9ERK7_SYMMI</name>
<proteinExistence type="predicted"/>
<sequence length="669" mass="72215">MWGRRLKLRKAETLTSIRLGRWVHRKACEGGESTPQSHFHFALVAALSQMPGRLYHELQEQHMWKTHSTAQRQKSQLQAASVPGGSDLGKAGAAGAVTIAGVDKEAYSGEATEEAFAPELPPSVEEAGADIGDATGNDTVLCPSIASRRKAGRGEVADPMAVVEGAGGGGPAGARTGIIGVGGGGPFGFEYVPGGGGGPRRRRPPAAAPGDPHVPSSEEEESRGLEESLDSGPGLLERERLLVEVAVFGTGSGAKRPVRSRPGPGAEAFVFALGCRGLLGGMAQWIWPPNDKSRYPDTPGKLAAAQCTHVQEMSFRPAGSQGRPVRSRDFEAYSFERHSLLLLVIDQRVVWDSTATNPCSNSSGGFHFRKLGSVEEAAVLFEDVIDGTGKERHEILVEQAEDLRWETSAIFDQHQQVRWEAGESLKYSLSVVAMLALLMLYFSADIMHMSSHNCLHPLWDLMDDMNAMKLIELITATNIKKIDQDIGVTQLTRRRCKCKAFAPVPVAQELLGLRKSMSLLESAMIAWSKYVPVILLKQVMNAGVEANIGCIPTQVSIFFCDIKGFKEICTGKTPKEVLSLLDVVLEGVNQALEQNGGTLLEFIGDEVLAVFNAPKKIEMYNLAAVNAALEAIQISENLIDEPVRSIPQEFKRLGPATAEPYTPFFVALG</sequence>
<dbReference type="GO" id="GO:0009190">
    <property type="term" value="P:cyclic nucleotide biosynthetic process"/>
    <property type="evidence" value="ECO:0007669"/>
    <property type="project" value="InterPro"/>
</dbReference>